<reference evidence="4 5" key="1">
    <citation type="submission" date="2019-04" db="EMBL/GenBank/DDBJ databases">
        <title>Phreatobacter aquaticus sp. nov.</title>
        <authorList>
            <person name="Choi A."/>
        </authorList>
    </citation>
    <scope>NUCLEOTIDE SEQUENCE [LARGE SCALE GENOMIC DNA]</scope>
    <source>
        <strain evidence="4 5">KCTC 52518</strain>
    </source>
</reference>
<keyword evidence="2" id="KW-0012">Acyltransferase</keyword>
<dbReference type="InterPro" id="IPR000182">
    <property type="entry name" value="GNAT_dom"/>
</dbReference>
<feature type="domain" description="N-acetyltransferase" evidence="3">
    <location>
        <begin position="7"/>
        <end position="169"/>
    </location>
</feature>
<organism evidence="4 5">
    <name type="scientific">Phreatobacter stygius</name>
    <dbReference type="NCBI Taxonomy" id="1940610"/>
    <lineage>
        <taxon>Bacteria</taxon>
        <taxon>Pseudomonadati</taxon>
        <taxon>Pseudomonadota</taxon>
        <taxon>Alphaproteobacteria</taxon>
        <taxon>Hyphomicrobiales</taxon>
        <taxon>Phreatobacteraceae</taxon>
        <taxon>Phreatobacter</taxon>
    </lineage>
</organism>
<evidence type="ECO:0000256" key="2">
    <source>
        <dbReference type="ARBA" id="ARBA00023315"/>
    </source>
</evidence>
<dbReference type="InterPro" id="IPR016181">
    <property type="entry name" value="Acyl_CoA_acyltransferase"/>
</dbReference>
<dbReference type="SUPFAM" id="SSF55729">
    <property type="entry name" value="Acyl-CoA N-acyltransferases (Nat)"/>
    <property type="match status" value="1"/>
</dbReference>
<accession>A0A4D7B3W0</accession>
<keyword evidence="5" id="KW-1185">Reference proteome</keyword>
<dbReference type="OrthoDB" id="359414at2"/>
<sequence length="170" mass="17939">MAIASGHTWRPMRPGDLGRVAAIAAEVHPDFPEDDAVFAERLALYPEGCLMLEAAGSPAGYVVSHPWRSGQLPALNALLTKLPDDRSTYYIHDLALLPAARGSGAASAIVAILVGQAVAEGLPDLSLVAVNNSQGFWQRHGFSVVTDPALADKLASYDAAARLMVRPTRG</sequence>
<dbReference type="Pfam" id="PF00583">
    <property type="entry name" value="Acetyltransf_1"/>
    <property type="match status" value="1"/>
</dbReference>
<name>A0A4D7B3W0_9HYPH</name>
<evidence type="ECO:0000259" key="3">
    <source>
        <dbReference type="PROSITE" id="PS51186"/>
    </source>
</evidence>
<evidence type="ECO:0000313" key="5">
    <source>
        <dbReference type="Proteomes" id="UP000298781"/>
    </source>
</evidence>
<dbReference type="PANTHER" id="PTHR43877">
    <property type="entry name" value="AMINOALKYLPHOSPHONATE N-ACETYLTRANSFERASE-RELATED-RELATED"/>
    <property type="match status" value="1"/>
</dbReference>
<dbReference type="Gene3D" id="3.40.630.30">
    <property type="match status" value="1"/>
</dbReference>
<dbReference type="GO" id="GO:0016747">
    <property type="term" value="F:acyltransferase activity, transferring groups other than amino-acyl groups"/>
    <property type="evidence" value="ECO:0007669"/>
    <property type="project" value="InterPro"/>
</dbReference>
<dbReference type="AlphaFoldDB" id="A0A4D7B3W0"/>
<evidence type="ECO:0000256" key="1">
    <source>
        <dbReference type="ARBA" id="ARBA00022679"/>
    </source>
</evidence>
<dbReference type="EMBL" id="CP039690">
    <property type="protein sequence ID" value="QCI65228.1"/>
    <property type="molecule type" value="Genomic_DNA"/>
</dbReference>
<dbReference type="InterPro" id="IPR050832">
    <property type="entry name" value="Bact_Acetyltransf"/>
</dbReference>
<keyword evidence="1 4" id="KW-0808">Transferase</keyword>
<gene>
    <name evidence="4" type="ORF">E8M01_14025</name>
</gene>
<dbReference type="KEGG" id="pstg:E8M01_14025"/>
<dbReference type="RefSeq" id="WP_136960676.1">
    <property type="nucleotide sequence ID" value="NZ_CP039690.1"/>
</dbReference>
<dbReference type="PROSITE" id="PS51186">
    <property type="entry name" value="GNAT"/>
    <property type="match status" value="1"/>
</dbReference>
<protein>
    <submittedName>
        <fullName evidence="4">GNAT family N-acetyltransferase</fullName>
    </submittedName>
</protein>
<proteinExistence type="predicted"/>
<dbReference type="Proteomes" id="UP000298781">
    <property type="component" value="Chromosome"/>
</dbReference>
<evidence type="ECO:0000313" key="4">
    <source>
        <dbReference type="EMBL" id="QCI65228.1"/>
    </source>
</evidence>